<organism evidence="1 2">
    <name type="scientific">Klebsiella phage vB_KpnS-VAC35</name>
    <dbReference type="NCBI Taxonomy" id="2866696"/>
    <lineage>
        <taxon>Viruses</taxon>
        <taxon>Duplodnaviria</taxon>
        <taxon>Heunggongvirae</taxon>
        <taxon>Uroviricota</taxon>
        <taxon>Caudoviricetes</taxon>
        <taxon>Demerecviridae</taxon>
        <taxon>Sugarlandvirus</taxon>
        <taxon>Sugarlandvirus VAC35</taxon>
    </lineage>
</organism>
<evidence type="ECO:0000313" key="2">
    <source>
        <dbReference type="Proteomes" id="UP000828386"/>
    </source>
</evidence>
<dbReference type="Proteomes" id="UP000828386">
    <property type="component" value="Segment"/>
</dbReference>
<dbReference type="EMBL" id="MZ571828">
    <property type="protein sequence ID" value="UEP18990.1"/>
    <property type="molecule type" value="Genomic_DNA"/>
</dbReference>
<proteinExistence type="predicted"/>
<name>A0AAE8YI19_9CAUD</name>
<accession>A0AAE8YI19</accession>
<protein>
    <submittedName>
        <fullName evidence="1">Uncharacterized protein</fullName>
    </submittedName>
</protein>
<keyword evidence="2" id="KW-1185">Reference proteome</keyword>
<sequence>MCKSDNNFYGEGAQVAAAQRWARVWVSMCKSDGYFWGRDKRG</sequence>
<reference evidence="1 2" key="1">
    <citation type="submission" date="2021-07" db="EMBL/GenBank/DDBJ databases">
        <authorList>
            <person name="Bleriot I."/>
            <person name="Blasco L."/>
            <person name="Pacios O."/>
            <person name="Fernandez-Garcia L."/>
            <person name="Ambroa A."/>
            <person name="Lopez M."/>
            <person name="Ortiz-Cartagena C."/>
            <person name="Fernandez-Cuenca F."/>
            <person name="Oteo J."/>
            <person name="Pascual A."/>
            <person name="Martinez-Martinez L."/>
            <person name="Domingo-Calap P."/>
            <person name="Wood T.K."/>
            <person name="Tomas M."/>
        </authorList>
    </citation>
    <scope>NUCLEOTIDE SEQUENCE [LARGE SCALE GENOMIC DNA]</scope>
</reference>
<evidence type="ECO:0000313" key="1">
    <source>
        <dbReference type="EMBL" id="UEP18990.1"/>
    </source>
</evidence>